<feature type="transmembrane region" description="Helical" evidence="1">
    <location>
        <begin position="32"/>
        <end position="48"/>
    </location>
</feature>
<keyword evidence="3" id="KW-1185">Reference proteome</keyword>
<sequence>MIRVQYVYDLVGLILVLSSLYTFRDRANPRRITTGLFYALYGLAFILADVLPSFILGLVVIAIVVLAGFGGVRTGSYGEAEAADREASRARLGNRLFIPAVLIPVLTVAGVEGLSRIHVGALPLLDPANVTLVALGIAAAIALIVAWAITRSTPVASVREARRLIEAIGWAAVLPQMLAVLGTLFASAGVGTVVARLANHVIPHHSLFWAVFAYCVGMAVFTMIMGNAFAAFPVMTAGIAIPLIIGHFGVDADRVAAIGMFAGYCGTLLTPMAANFNIVPAALLGLRSQYAVIRAQWPTALIILAVNIVLMYAVAKW</sequence>
<reference evidence="2 3" key="1">
    <citation type="submission" date="2020-11" db="EMBL/GenBank/DDBJ databases">
        <title>Genomic insight of Alicyclobacillus mali FL 18 reveals a new arsenic-resistant strain, with potential in environmental biotechnology.</title>
        <authorList>
            <person name="Fiorentino G."/>
            <person name="Gallo G."/>
            <person name="Aulitto M."/>
        </authorList>
    </citation>
    <scope>NUCLEOTIDE SEQUENCE [LARGE SCALE GENOMIC DNA]</scope>
    <source>
        <strain evidence="2 3">FL 18</strain>
    </source>
</reference>
<feature type="transmembrane region" description="Helical" evidence="1">
    <location>
        <begin position="131"/>
        <end position="149"/>
    </location>
</feature>
<feature type="transmembrane region" description="Helical" evidence="1">
    <location>
        <begin position="54"/>
        <end position="72"/>
    </location>
</feature>
<feature type="transmembrane region" description="Helical" evidence="1">
    <location>
        <begin position="256"/>
        <end position="285"/>
    </location>
</feature>
<gene>
    <name evidence="2" type="ORF">IW967_05345</name>
</gene>
<dbReference type="InterPro" id="IPR009323">
    <property type="entry name" value="DUF979"/>
</dbReference>
<dbReference type="EMBL" id="JADPKZ010000035">
    <property type="protein sequence ID" value="MBF8377295.1"/>
    <property type="molecule type" value="Genomic_DNA"/>
</dbReference>
<feature type="transmembrane region" description="Helical" evidence="1">
    <location>
        <begin position="297"/>
        <end position="315"/>
    </location>
</feature>
<evidence type="ECO:0000256" key="1">
    <source>
        <dbReference type="SAM" id="Phobius"/>
    </source>
</evidence>
<keyword evidence="1" id="KW-0812">Transmembrane</keyword>
<dbReference type="Pfam" id="PF06166">
    <property type="entry name" value="DUF979"/>
    <property type="match status" value="1"/>
</dbReference>
<evidence type="ECO:0000313" key="2">
    <source>
        <dbReference type="EMBL" id="MBF8377295.1"/>
    </source>
</evidence>
<dbReference type="Proteomes" id="UP000642910">
    <property type="component" value="Unassembled WGS sequence"/>
</dbReference>
<feature type="transmembrane region" description="Helical" evidence="1">
    <location>
        <begin position="6"/>
        <end position="23"/>
    </location>
</feature>
<proteinExistence type="predicted"/>
<feature type="transmembrane region" description="Helical" evidence="1">
    <location>
        <begin position="207"/>
        <end position="224"/>
    </location>
</feature>
<accession>A0ABS0F1W9</accession>
<evidence type="ECO:0000313" key="3">
    <source>
        <dbReference type="Proteomes" id="UP000642910"/>
    </source>
</evidence>
<feature type="transmembrane region" description="Helical" evidence="1">
    <location>
        <begin position="231"/>
        <end position="250"/>
    </location>
</feature>
<name>A0ABS0F1W9_9BACL</name>
<feature type="transmembrane region" description="Helical" evidence="1">
    <location>
        <begin position="92"/>
        <end position="111"/>
    </location>
</feature>
<organism evidence="2 3">
    <name type="scientific">Alicyclobacillus mali</name>
    <name type="common">ex Roth et al. 2021</name>
    <dbReference type="NCBI Taxonomy" id="1123961"/>
    <lineage>
        <taxon>Bacteria</taxon>
        <taxon>Bacillati</taxon>
        <taxon>Bacillota</taxon>
        <taxon>Bacilli</taxon>
        <taxon>Bacillales</taxon>
        <taxon>Alicyclobacillaceae</taxon>
        <taxon>Alicyclobacillus</taxon>
    </lineage>
</organism>
<keyword evidence="1" id="KW-1133">Transmembrane helix</keyword>
<keyword evidence="1" id="KW-0472">Membrane</keyword>
<comment type="caution">
    <text evidence="2">The sequence shown here is derived from an EMBL/GenBank/DDBJ whole genome shotgun (WGS) entry which is preliminary data.</text>
</comment>
<protein>
    <submittedName>
        <fullName evidence="2">DUF979 domain-containing protein</fullName>
    </submittedName>
</protein>
<feature type="transmembrane region" description="Helical" evidence="1">
    <location>
        <begin position="170"/>
        <end position="195"/>
    </location>
</feature>
<dbReference type="RefSeq" id="WP_195867308.1">
    <property type="nucleotide sequence ID" value="NZ_JADPKZ010000035.1"/>
</dbReference>